<dbReference type="Pfam" id="PF00733">
    <property type="entry name" value="Asn_synthase"/>
    <property type="match status" value="1"/>
</dbReference>
<comment type="pathway">
    <text evidence="1">Amino-acid biosynthesis; L-asparagine biosynthesis; L-asparagine from L-aspartate (L-Gln route): step 1/1.</text>
</comment>
<evidence type="ECO:0000256" key="6">
    <source>
        <dbReference type="ARBA" id="ARBA00022888"/>
    </source>
</evidence>
<keyword evidence="6" id="KW-0061">Asparagine biosynthesis</keyword>
<organism evidence="9 10">
    <name type="scientific">Nocardioides flavus</name>
    <name type="common">ex Wang et al. 2016</name>
    <dbReference type="NCBI Taxonomy" id="2058780"/>
    <lineage>
        <taxon>Bacteria</taxon>
        <taxon>Bacillati</taxon>
        <taxon>Actinomycetota</taxon>
        <taxon>Actinomycetes</taxon>
        <taxon>Propionibacteriales</taxon>
        <taxon>Nocardioidaceae</taxon>
        <taxon>Nocardioides</taxon>
    </lineage>
</organism>
<dbReference type="InterPro" id="IPR006426">
    <property type="entry name" value="Asn_synth_AEB"/>
</dbReference>
<sequence length="598" mass="64606">MTGAGVCGIRALGSRLITEDTLLQMAAAQDHRAGGGADVWLGPGVGLARSRRAAGPHAPLAEVRPQPVRSADGRWVVVLDGAIVNRTSLRAYLDRPLRGDDAELVAAGLALQGIGFVERVEGRFALVAHDLRTGTTHLVRDRIGALPLHYRRVPGGVAFASEVKALLVLGPPADVDHRSLDAYLAHRTVPAPDTLVEGVRKVRPAHRVAVMPDGHLEETAYWAPPDADPEGTWTADDAVESVRDGVREAVRSALEAGAPPGVHLTGGIAGSVVAAQARQLLGDEPVHTFSLALGDDAGEELARTRRVSDLLDTRHHDVRLGAGDVAELWGPLTWHRDAPLSGPADLAAHVLARTAAEHVPVLLCPQGADELFGGHSRHRLARVAERSYGLPAPLRSGLERRVERRLGATFTTSERRRLLGRKAPPERRASPVAGVRHTLPDDVLERLDRMATAADLEVRLPLLESRLVELAFRLPSPVKVRAGCTTWVLREAARPLLPDEVLERRVPEPGTGSWWYAGVRDTVRERLTGPGSWVAQNLDGAMVGDMMLRHEHGAHEHDRIWTLLSLELWHESFFATVPAVPRPRGAVHRTATGAARLS</sequence>
<dbReference type="EMBL" id="BNAD01000008">
    <property type="protein sequence ID" value="GHE18179.1"/>
    <property type="molecule type" value="Genomic_DNA"/>
</dbReference>
<dbReference type="Pfam" id="PF13537">
    <property type="entry name" value="GATase_7"/>
    <property type="match status" value="1"/>
</dbReference>
<dbReference type="Proteomes" id="UP000597341">
    <property type="component" value="Unassembled WGS sequence"/>
</dbReference>
<comment type="caution">
    <text evidence="9">The sequence shown here is derived from an EMBL/GenBank/DDBJ whole genome shotgun (WGS) entry which is preliminary data.</text>
</comment>
<dbReference type="PANTHER" id="PTHR43284">
    <property type="entry name" value="ASPARAGINE SYNTHETASE (GLUTAMINE-HYDROLYZING)"/>
    <property type="match status" value="1"/>
</dbReference>
<proteinExistence type="inferred from homology"/>
<evidence type="ECO:0000259" key="8">
    <source>
        <dbReference type="PROSITE" id="PS51278"/>
    </source>
</evidence>
<gene>
    <name evidence="9" type="ORF">GCM10011376_27890</name>
</gene>
<dbReference type="EC" id="6.3.5.4" evidence="3"/>
<keyword evidence="10" id="KW-1185">Reference proteome</keyword>
<dbReference type="PIRSF" id="PIRSF001589">
    <property type="entry name" value="Asn_synthetase_glu-h"/>
    <property type="match status" value="1"/>
</dbReference>
<name>A0ABQ3HPW9_9ACTN</name>
<evidence type="ECO:0000256" key="7">
    <source>
        <dbReference type="ARBA" id="ARBA00048741"/>
    </source>
</evidence>
<reference evidence="10" key="1">
    <citation type="journal article" date="2019" name="Int. J. Syst. Evol. Microbiol.">
        <title>The Global Catalogue of Microorganisms (GCM) 10K type strain sequencing project: providing services to taxonomists for standard genome sequencing and annotation.</title>
        <authorList>
            <consortium name="The Broad Institute Genomics Platform"/>
            <consortium name="The Broad Institute Genome Sequencing Center for Infectious Disease"/>
            <person name="Wu L."/>
            <person name="Ma J."/>
        </authorList>
    </citation>
    <scope>NUCLEOTIDE SEQUENCE [LARGE SCALE GENOMIC DNA]</scope>
    <source>
        <strain evidence="10">CGMCC 1.12791</strain>
    </source>
</reference>
<dbReference type="InterPro" id="IPR051786">
    <property type="entry name" value="ASN_synthetase/amidase"/>
</dbReference>
<comment type="catalytic activity">
    <reaction evidence="7">
        <text>L-aspartate + L-glutamine + ATP + H2O = L-asparagine + L-glutamate + AMP + diphosphate + H(+)</text>
        <dbReference type="Rhea" id="RHEA:12228"/>
        <dbReference type="ChEBI" id="CHEBI:15377"/>
        <dbReference type="ChEBI" id="CHEBI:15378"/>
        <dbReference type="ChEBI" id="CHEBI:29985"/>
        <dbReference type="ChEBI" id="CHEBI:29991"/>
        <dbReference type="ChEBI" id="CHEBI:30616"/>
        <dbReference type="ChEBI" id="CHEBI:33019"/>
        <dbReference type="ChEBI" id="CHEBI:58048"/>
        <dbReference type="ChEBI" id="CHEBI:58359"/>
        <dbReference type="ChEBI" id="CHEBI:456215"/>
        <dbReference type="EC" id="6.3.5.4"/>
    </reaction>
</comment>
<evidence type="ECO:0000313" key="10">
    <source>
        <dbReference type="Proteomes" id="UP000597341"/>
    </source>
</evidence>
<dbReference type="InterPro" id="IPR029055">
    <property type="entry name" value="Ntn_hydrolases_N"/>
</dbReference>
<dbReference type="SUPFAM" id="SSF56235">
    <property type="entry name" value="N-terminal nucleophile aminohydrolases (Ntn hydrolases)"/>
    <property type="match status" value="1"/>
</dbReference>
<evidence type="ECO:0000256" key="3">
    <source>
        <dbReference type="ARBA" id="ARBA00012737"/>
    </source>
</evidence>
<dbReference type="Gene3D" id="3.60.20.10">
    <property type="entry name" value="Glutamine Phosphoribosylpyrophosphate, subunit 1, domain 1"/>
    <property type="match status" value="1"/>
</dbReference>
<dbReference type="Gene3D" id="3.40.50.620">
    <property type="entry name" value="HUPs"/>
    <property type="match status" value="1"/>
</dbReference>
<dbReference type="CDD" id="cd01991">
    <property type="entry name" value="Asn_synthase_B_C"/>
    <property type="match status" value="1"/>
</dbReference>
<keyword evidence="6" id="KW-0028">Amino-acid biosynthesis</keyword>
<evidence type="ECO:0000313" key="9">
    <source>
        <dbReference type="EMBL" id="GHE18179.1"/>
    </source>
</evidence>
<evidence type="ECO:0000256" key="4">
    <source>
        <dbReference type="ARBA" id="ARBA00022741"/>
    </source>
</evidence>
<dbReference type="InterPro" id="IPR014729">
    <property type="entry name" value="Rossmann-like_a/b/a_fold"/>
</dbReference>
<evidence type="ECO:0000256" key="2">
    <source>
        <dbReference type="ARBA" id="ARBA00005752"/>
    </source>
</evidence>
<evidence type="ECO:0000256" key="5">
    <source>
        <dbReference type="ARBA" id="ARBA00022840"/>
    </source>
</evidence>
<dbReference type="SUPFAM" id="SSF52402">
    <property type="entry name" value="Adenine nucleotide alpha hydrolases-like"/>
    <property type="match status" value="1"/>
</dbReference>
<feature type="domain" description="Glutamine amidotransferase type-2" evidence="8">
    <location>
        <begin position="7"/>
        <end position="213"/>
    </location>
</feature>
<comment type="similarity">
    <text evidence="2">Belongs to the asparagine synthetase family.</text>
</comment>
<dbReference type="PROSITE" id="PS51278">
    <property type="entry name" value="GATASE_TYPE_2"/>
    <property type="match status" value="1"/>
</dbReference>
<protein>
    <recommendedName>
        <fullName evidence="3">asparagine synthase (glutamine-hydrolyzing)</fullName>
        <ecNumber evidence="3">6.3.5.4</ecNumber>
    </recommendedName>
</protein>
<dbReference type="PANTHER" id="PTHR43284:SF1">
    <property type="entry name" value="ASPARAGINE SYNTHETASE"/>
    <property type="match status" value="1"/>
</dbReference>
<dbReference type="InterPro" id="IPR017932">
    <property type="entry name" value="GATase_2_dom"/>
</dbReference>
<accession>A0ABQ3HPW9</accession>
<evidence type="ECO:0000256" key="1">
    <source>
        <dbReference type="ARBA" id="ARBA00005187"/>
    </source>
</evidence>
<dbReference type="RefSeq" id="WP_191280093.1">
    <property type="nucleotide sequence ID" value="NZ_BNAD01000008.1"/>
</dbReference>
<keyword evidence="4" id="KW-0547">Nucleotide-binding</keyword>
<dbReference type="InterPro" id="IPR001962">
    <property type="entry name" value="Asn_synthase"/>
</dbReference>
<keyword evidence="5" id="KW-0067">ATP-binding</keyword>